<dbReference type="RefSeq" id="WP_264138600.1">
    <property type="nucleotide sequence ID" value="NZ_JAOYOD010000001.1"/>
</dbReference>
<dbReference type="Gene3D" id="3.30.70.1060">
    <property type="entry name" value="Dimeric alpha+beta barrel"/>
    <property type="match status" value="1"/>
</dbReference>
<dbReference type="InterPro" id="IPR011008">
    <property type="entry name" value="Dimeric_a/b-barrel"/>
</dbReference>
<name>A0ABT3CVY0_9BACT</name>
<evidence type="ECO:0000259" key="2">
    <source>
        <dbReference type="Pfam" id="PF03795"/>
    </source>
</evidence>
<feature type="domain" description="YCII-related" evidence="2">
    <location>
        <begin position="71"/>
        <end position="145"/>
    </location>
</feature>
<organism evidence="3 4">
    <name type="scientific">Reichenbachiella ulvae</name>
    <dbReference type="NCBI Taxonomy" id="2980104"/>
    <lineage>
        <taxon>Bacteria</taxon>
        <taxon>Pseudomonadati</taxon>
        <taxon>Bacteroidota</taxon>
        <taxon>Cytophagia</taxon>
        <taxon>Cytophagales</taxon>
        <taxon>Reichenbachiellaceae</taxon>
        <taxon>Reichenbachiella</taxon>
    </lineage>
</organism>
<comment type="similarity">
    <text evidence="1">Belongs to the YciI family.</text>
</comment>
<protein>
    <submittedName>
        <fullName evidence="3">YciI family protein</fullName>
    </submittedName>
</protein>
<sequence>MRHQLFLSIIVIHIFCFPFLSCEQKESNTRSLSSEIAQADSDSLIRVKYGADEYGMKKYVMAFLKKGPNRNLDSVESANLQRAHLNNIRRMAEAGQLVLAGPFIGDGELRGIYLFDVQSIAEADSLTRTDPAIKAGSLVMELREWYGSAVLTTVNQEHRRLFPNSP</sequence>
<dbReference type="InterPro" id="IPR005545">
    <property type="entry name" value="YCII"/>
</dbReference>
<dbReference type="Pfam" id="PF03795">
    <property type="entry name" value="YCII"/>
    <property type="match status" value="1"/>
</dbReference>
<comment type="caution">
    <text evidence="3">The sequence shown here is derived from an EMBL/GenBank/DDBJ whole genome shotgun (WGS) entry which is preliminary data.</text>
</comment>
<reference evidence="3 4" key="1">
    <citation type="submission" date="2022-10" db="EMBL/GenBank/DDBJ databases">
        <title>Comparative genomics and taxonomic characterization of three novel marine species of genus Reichenbachiella exhibiting antioxidant and polysaccharide degradation activities.</title>
        <authorList>
            <person name="Muhammad N."/>
            <person name="Lee Y.-J."/>
            <person name="Ko J."/>
            <person name="Kim S.-G."/>
        </authorList>
    </citation>
    <scope>NUCLEOTIDE SEQUENCE [LARGE SCALE GENOMIC DNA]</scope>
    <source>
        <strain evidence="3 4">ABR2-5</strain>
    </source>
</reference>
<proteinExistence type="inferred from homology"/>
<gene>
    <name evidence="3" type="ORF">N7U62_13955</name>
</gene>
<evidence type="ECO:0000313" key="4">
    <source>
        <dbReference type="Proteomes" id="UP001300692"/>
    </source>
</evidence>
<dbReference type="SUPFAM" id="SSF54909">
    <property type="entry name" value="Dimeric alpha+beta barrel"/>
    <property type="match status" value="1"/>
</dbReference>
<accession>A0ABT3CVY0</accession>
<dbReference type="Proteomes" id="UP001300692">
    <property type="component" value="Unassembled WGS sequence"/>
</dbReference>
<evidence type="ECO:0000256" key="1">
    <source>
        <dbReference type="ARBA" id="ARBA00007689"/>
    </source>
</evidence>
<keyword evidence="4" id="KW-1185">Reference proteome</keyword>
<evidence type="ECO:0000313" key="3">
    <source>
        <dbReference type="EMBL" id="MCV9387782.1"/>
    </source>
</evidence>
<dbReference type="EMBL" id="JAOYOD010000001">
    <property type="protein sequence ID" value="MCV9387782.1"/>
    <property type="molecule type" value="Genomic_DNA"/>
</dbReference>